<evidence type="ECO:0000313" key="2">
    <source>
        <dbReference type="Proteomes" id="UP000828390"/>
    </source>
</evidence>
<dbReference type="Proteomes" id="UP000828390">
    <property type="component" value="Unassembled WGS sequence"/>
</dbReference>
<protein>
    <submittedName>
        <fullName evidence="1">Uncharacterized protein</fullName>
    </submittedName>
</protein>
<reference evidence="1" key="2">
    <citation type="submission" date="2020-11" db="EMBL/GenBank/DDBJ databases">
        <authorList>
            <person name="McCartney M.A."/>
            <person name="Auch B."/>
            <person name="Kono T."/>
            <person name="Mallez S."/>
            <person name="Becker A."/>
            <person name="Gohl D.M."/>
            <person name="Silverstein K.A.T."/>
            <person name="Koren S."/>
            <person name="Bechman K.B."/>
            <person name="Herman A."/>
            <person name="Abrahante J.E."/>
            <person name="Garbe J."/>
        </authorList>
    </citation>
    <scope>NUCLEOTIDE SEQUENCE</scope>
    <source>
        <strain evidence="1">Duluth1</strain>
        <tissue evidence="1">Whole animal</tissue>
    </source>
</reference>
<accession>A0A9D4I609</accession>
<comment type="caution">
    <text evidence="1">The sequence shown here is derived from an EMBL/GenBank/DDBJ whole genome shotgun (WGS) entry which is preliminary data.</text>
</comment>
<organism evidence="1 2">
    <name type="scientific">Dreissena polymorpha</name>
    <name type="common">Zebra mussel</name>
    <name type="synonym">Mytilus polymorpha</name>
    <dbReference type="NCBI Taxonomy" id="45954"/>
    <lineage>
        <taxon>Eukaryota</taxon>
        <taxon>Metazoa</taxon>
        <taxon>Spiralia</taxon>
        <taxon>Lophotrochozoa</taxon>
        <taxon>Mollusca</taxon>
        <taxon>Bivalvia</taxon>
        <taxon>Autobranchia</taxon>
        <taxon>Heteroconchia</taxon>
        <taxon>Euheterodonta</taxon>
        <taxon>Imparidentia</taxon>
        <taxon>Neoheterodontei</taxon>
        <taxon>Myida</taxon>
        <taxon>Dreissenoidea</taxon>
        <taxon>Dreissenidae</taxon>
        <taxon>Dreissena</taxon>
    </lineage>
</organism>
<dbReference type="EMBL" id="JAIWYP010000010">
    <property type="protein sequence ID" value="KAH3748598.1"/>
    <property type="molecule type" value="Genomic_DNA"/>
</dbReference>
<name>A0A9D4I609_DREPO</name>
<proteinExistence type="predicted"/>
<dbReference type="AlphaFoldDB" id="A0A9D4I609"/>
<evidence type="ECO:0000313" key="1">
    <source>
        <dbReference type="EMBL" id="KAH3748598.1"/>
    </source>
</evidence>
<keyword evidence="2" id="KW-1185">Reference proteome</keyword>
<reference evidence="1" key="1">
    <citation type="journal article" date="2019" name="bioRxiv">
        <title>The Genome of the Zebra Mussel, Dreissena polymorpha: A Resource for Invasive Species Research.</title>
        <authorList>
            <person name="McCartney M.A."/>
            <person name="Auch B."/>
            <person name="Kono T."/>
            <person name="Mallez S."/>
            <person name="Zhang Y."/>
            <person name="Obille A."/>
            <person name="Becker A."/>
            <person name="Abrahante J.E."/>
            <person name="Garbe J."/>
            <person name="Badalamenti J.P."/>
            <person name="Herman A."/>
            <person name="Mangelson H."/>
            <person name="Liachko I."/>
            <person name="Sullivan S."/>
            <person name="Sone E.D."/>
            <person name="Koren S."/>
            <person name="Silverstein K.A.T."/>
            <person name="Beckman K.B."/>
            <person name="Gohl D.M."/>
        </authorList>
    </citation>
    <scope>NUCLEOTIDE SEQUENCE</scope>
    <source>
        <strain evidence="1">Duluth1</strain>
        <tissue evidence="1">Whole animal</tissue>
    </source>
</reference>
<gene>
    <name evidence="1" type="ORF">DPMN_183044</name>
</gene>
<sequence length="54" mass="5831">MNDGGERFANLCAASNLDIGGNGLQPQKDTLCYRNVRLTKHVNGEPDRPSVQCG</sequence>